<evidence type="ECO:0000313" key="3">
    <source>
        <dbReference type="EMBL" id="CAE8623594.1"/>
    </source>
</evidence>
<comment type="caution">
    <text evidence="2">The sequence shown here is derived from an EMBL/GenBank/DDBJ whole genome shotgun (WGS) entry which is preliminary data.</text>
</comment>
<sequence>MSIVSRLSGLKGSKTRRLERYDHLLGTLPSMPILPPYTSGKIERGSVSDLQGVCTKHGLDSSGARLALLARLYFHLIAPQAVTLLDAPALAHRQPCSRTSNHSNTTLKH</sequence>
<dbReference type="Proteomes" id="UP000654075">
    <property type="component" value="Unassembled WGS sequence"/>
</dbReference>
<dbReference type="InterPro" id="IPR003034">
    <property type="entry name" value="SAP_dom"/>
</dbReference>
<evidence type="ECO:0000313" key="4">
    <source>
        <dbReference type="Proteomes" id="UP000654075"/>
    </source>
</evidence>
<dbReference type="PROSITE" id="PS50800">
    <property type="entry name" value="SAP"/>
    <property type="match status" value="1"/>
</dbReference>
<feature type="domain" description="SAP" evidence="1">
    <location>
        <begin position="42"/>
        <end position="76"/>
    </location>
</feature>
<name>A0A813FLI9_POLGL</name>
<dbReference type="EMBL" id="CAJNNV010028196">
    <property type="protein sequence ID" value="CAE8623594.1"/>
    <property type="molecule type" value="Genomic_DNA"/>
</dbReference>
<evidence type="ECO:0000259" key="1">
    <source>
        <dbReference type="PROSITE" id="PS50800"/>
    </source>
</evidence>
<evidence type="ECO:0000313" key="2">
    <source>
        <dbReference type="EMBL" id="CAE8611444.1"/>
    </source>
</evidence>
<proteinExistence type="predicted"/>
<dbReference type="EMBL" id="CAJNNV010025024">
    <property type="protein sequence ID" value="CAE8611444.1"/>
    <property type="molecule type" value="Genomic_DNA"/>
</dbReference>
<organism evidence="2 4">
    <name type="scientific">Polarella glacialis</name>
    <name type="common">Dinoflagellate</name>
    <dbReference type="NCBI Taxonomy" id="89957"/>
    <lineage>
        <taxon>Eukaryota</taxon>
        <taxon>Sar</taxon>
        <taxon>Alveolata</taxon>
        <taxon>Dinophyceae</taxon>
        <taxon>Suessiales</taxon>
        <taxon>Suessiaceae</taxon>
        <taxon>Polarella</taxon>
    </lineage>
</organism>
<dbReference type="AlphaFoldDB" id="A0A813FLI9"/>
<reference evidence="2" key="1">
    <citation type="submission" date="2021-02" db="EMBL/GenBank/DDBJ databases">
        <authorList>
            <person name="Dougan E. K."/>
            <person name="Rhodes N."/>
            <person name="Thang M."/>
            <person name="Chan C."/>
        </authorList>
    </citation>
    <scope>NUCLEOTIDE SEQUENCE</scope>
</reference>
<accession>A0A813FLI9</accession>
<protein>
    <recommendedName>
        <fullName evidence="1">SAP domain-containing protein</fullName>
    </recommendedName>
</protein>
<gene>
    <name evidence="2" type="ORF">PGLA1383_LOCUS29247</name>
    <name evidence="3" type="ORF">PGLA1383_LOCUS40835</name>
</gene>
<keyword evidence="4" id="KW-1185">Reference proteome</keyword>